<accession>A0A2B7YJE9</accession>
<dbReference type="EMBL" id="NJGI01000004">
    <property type="protein sequence ID" value="PGH20992.1"/>
    <property type="molecule type" value="Genomic_DNA"/>
</dbReference>
<name>A0A2B7YJE9_FUSNP</name>
<evidence type="ECO:0000256" key="1">
    <source>
        <dbReference type="SAM" id="Phobius"/>
    </source>
</evidence>
<dbReference type="AlphaFoldDB" id="A0A2B7YJE9"/>
<feature type="transmembrane region" description="Helical" evidence="1">
    <location>
        <begin position="6"/>
        <end position="28"/>
    </location>
</feature>
<dbReference type="Proteomes" id="UP000222862">
    <property type="component" value="Unassembled WGS sequence"/>
</dbReference>
<keyword evidence="1" id="KW-1133">Transmembrane helix</keyword>
<evidence type="ECO:0000313" key="3">
    <source>
        <dbReference type="Proteomes" id="UP000222862"/>
    </source>
</evidence>
<organism evidence="2 3">
    <name type="scientific">Fusobacterium nucleatum subsp. polymorphum</name>
    <name type="common">Fusobacterium polymorphum</name>
    <dbReference type="NCBI Taxonomy" id="76857"/>
    <lineage>
        <taxon>Bacteria</taxon>
        <taxon>Fusobacteriati</taxon>
        <taxon>Fusobacteriota</taxon>
        <taxon>Fusobacteriia</taxon>
        <taxon>Fusobacteriales</taxon>
        <taxon>Fusobacteriaceae</taxon>
        <taxon>Fusobacterium</taxon>
    </lineage>
</organism>
<keyword evidence="1" id="KW-0472">Membrane</keyword>
<gene>
    <name evidence="2" type="ORF">RN96_07970</name>
</gene>
<sequence>MTSPFYYFYNSITCELLISLVVCQIVLIKKFRLTINRTKRIFFENKILKDSLFCLIKSLY</sequence>
<reference evidence="2 3" key="1">
    <citation type="submission" date="2017-06" db="EMBL/GenBank/DDBJ databases">
        <title>Genome sequencing of Fusobacterium nucleatum subsp. polymorphum KCOM 1232 (=ChDC F37).</title>
        <authorList>
            <person name="Kook J.-K."/>
            <person name="Park S.-N."/>
            <person name="Lim Y.K."/>
            <person name="Roh H."/>
        </authorList>
    </citation>
    <scope>NUCLEOTIDE SEQUENCE [LARGE SCALE GENOMIC DNA]</scope>
    <source>
        <strain evidence="3">KCOM 1232 ( ChDC F37)</strain>
    </source>
</reference>
<evidence type="ECO:0000313" key="2">
    <source>
        <dbReference type="EMBL" id="PGH20992.1"/>
    </source>
</evidence>
<keyword evidence="1" id="KW-0812">Transmembrane</keyword>
<proteinExistence type="predicted"/>
<comment type="caution">
    <text evidence="2">The sequence shown here is derived from an EMBL/GenBank/DDBJ whole genome shotgun (WGS) entry which is preliminary data.</text>
</comment>
<protein>
    <submittedName>
        <fullName evidence="2">Uncharacterized protein</fullName>
    </submittedName>
</protein>